<feature type="domain" description="VRR-NUC" evidence="4">
    <location>
        <begin position="52"/>
        <end position="117"/>
    </location>
</feature>
<evidence type="ECO:0000313" key="5">
    <source>
        <dbReference type="EMBL" id="CAB4139571.1"/>
    </source>
</evidence>
<accession>A0A6J5LZW8</accession>
<protein>
    <submittedName>
        <fullName evidence="5">VRR-NUC domain containing protein</fullName>
    </submittedName>
</protein>
<evidence type="ECO:0000259" key="4">
    <source>
        <dbReference type="Pfam" id="PF08774"/>
    </source>
</evidence>
<dbReference type="InterPro" id="IPR014883">
    <property type="entry name" value="VRR_NUC"/>
</dbReference>
<dbReference type="EMBL" id="LR796357">
    <property type="protein sequence ID" value="CAB4139571.1"/>
    <property type="molecule type" value="Genomic_DNA"/>
</dbReference>
<dbReference type="GO" id="GO:0004518">
    <property type="term" value="F:nuclease activity"/>
    <property type="evidence" value="ECO:0007669"/>
    <property type="project" value="UniProtKB-KW"/>
</dbReference>
<dbReference type="GO" id="GO:0016788">
    <property type="term" value="F:hydrolase activity, acting on ester bonds"/>
    <property type="evidence" value="ECO:0007669"/>
    <property type="project" value="InterPro"/>
</dbReference>
<name>A0A6J5LZW8_9CAUD</name>
<evidence type="ECO:0000256" key="3">
    <source>
        <dbReference type="ARBA" id="ARBA00022801"/>
    </source>
</evidence>
<keyword evidence="2" id="KW-0540">Nuclease</keyword>
<evidence type="ECO:0000256" key="1">
    <source>
        <dbReference type="ARBA" id="ARBA00001946"/>
    </source>
</evidence>
<comment type="cofactor">
    <cofactor evidence="1">
        <name>Mg(2+)</name>
        <dbReference type="ChEBI" id="CHEBI:18420"/>
    </cofactor>
</comment>
<proteinExistence type="predicted"/>
<keyword evidence="3" id="KW-0378">Hydrolase</keyword>
<gene>
    <name evidence="5" type="ORF">UFOVP349_53</name>
</gene>
<dbReference type="InterPro" id="IPR011856">
    <property type="entry name" value="tRNA_endonuc-like_dom_sf"/>
</dbReference>
<reference evidence="5" key="1">
    <citation type="submission" date="2020-04" db="EMBL/GenBank/DDBJ databases">
        <authorList>
            <person name="Chiriac C."/>
            <person name="Salcher M."/>
            <person name="Ghai R."/>
            <person name="Kavagutti S V."/>
        </authorList>
    </citation>
    <scope>NUCLEOTIDE SEQUENCE</scope>
</reference>
<evidence type="ECO:0000256" key="2">
    <source>
        <dbReference type="ARBA" id="ARBA00022722"/>
    </source>
</evidence>
<dbReference type="Pfam" id="PF08774">
    <property type="entry name" value="VRR_NUC"/>
    <property type="match status" value="1"/>
</dbReference>
<sequence length="160" mass="18268">MARRTSLRLTAPKEVDLLEAQHQERIFGLVEFWKDRFPDLLALFAVPNGGYRAKATAVALQKQGVRPGVPDLCFPVPRACFHGLWIELKRLKLGEVSDVQAAWLTYLEGQGYRAIVCWGWRAAWEELCEYLEADEALGHSPNCVVTRHKDGYLERKESKK</sequence>
<dbReference type="GO" id="GO:0003676">
    <property type="term" value="F:nucleic acid binding"/>
    <property type="evidence" value="ECO:0007669"/>
    <property type="project" value="InterPro"/>
</dbReference>
<dbReference type="Gene3D" id="3.40.1350.10">
    <property type="match status" value="1"/>
</dbReference>
<organism evidence="5">
    <name type="scientific">uncultured Caudovirales phage</name>
    <dbReference type="NCBI Taxonomy" id="2100421"/>
    <lineage>
        <taxon>Viruses</taxon>
        <taxon>Duplodnaviria</taxon>
        <taxon>Heunggongvirae</taxon>
        <taxon>Uroviricota</taxon>
        <taxon>Caudoviricetes</taxon>
        <taxon>Peduoviridae</taxon>
        <taxon>Maltschvirus</taxon>
        <taxon>Maltschvirus maltsch</taxon>
    </lineage>
</organism>